<dbReference type="OrthoDB" id="411503at2759"/>
<dbReference type="InterPro" id="IPR010679">
    <property type="entry name" value="DUF1254"/>
</dbReference>
<dbReference type="EMBL" id="CAJNNV010026679">
    <property type="protein sequence ID" value="CAE8618790.1"/>
    <property type="molecule type" value="Genomic_DNA"/>
</dbReference>
<dbReference type="Gene3D" id="2.60.120.600">
    <property type="entry name" value="Domain of unknown function DUF1214, C-terminal domain"/>
    <property type="match status" value="1"/>
</dbReference>
<dbReference type="SUPFAM" id="SSF160935">
    <property type="entry name" value="VPA0735-like"/>
    <property type="match status" value="1"/>
</dbReference>
<comment type="caution">
    <text evidence="3">The sequence shown here is derived from an EMBL/GenBank/DDBJ whole genome shotgun (WGS) entry which is preliminary data.</text>
</comment>
<accession>A0A813G7E2</accession>
<dbReference type="AlphaFoldDB" id="A0A813G7E2"/>
<evidence type="ECO:0000313" key="3">
    <source>
        <dbReference type="EMBL" id="CAE8618790.1"/>
    </source>
</evidence>
<keyword evidence="4" id="KW-1185">Reference proteome</keyword>
<name>A0A813G7E2_POLGL</name>
<dbReference type="Gene3D" id="2.60.40.1610">
    <property type="entry name" value="Domain of unknown function DUF1254"/>
    <property type="match status" value="1"/>
</dbReference>
<feature type="domain" description="DUF1214" evidence="1">
    <location>
        <begin position="442"/>
        <end position="548"/>
    </location>
</feature>
<dbReference type="Pfam" id="PF06742">
    <property type="entry name" value="DUF1214"/>
    <property type="match status" value="1"/>
</dbReference>
<evidence type="ECO:0000259" key="2">
    <source>
        <dbReference type="Pfam" id="PF06863"/>
    </source>
</evidence>
<feature type="domain" description="DUF1254" evidence="2">
    <location>
        <begin position="149"/>
        <end position="287"/>
    </location>
</feature>
<dbReference type="Gene3D" id="1.10.3360.10">
    <property type="entry name" value="VPA0735-like domain"/>
    <property type="match status" value="1"/>
</dbReference>
<dbReference type="InterPro" id="IPR037050">
    <property type="entry name" value="DUF1254_sf"/>
</dbReference>
<dbReference type="Proteomes" id="UP000654075">
    <property type="component" value="Unassembled WGS sequence"/>
</dbReference>
<proteinExistence type="predicted"/>
<evidence type="ECO:0000313" key="4">
    <source>
        <dbReference type="Proteomes" id="UP000654075"/>
    </source>
</evidence>
<evidence type="ECO:0000259" key="1">
    <source>
        <dbReference type="Pfam" id="PF06742"/>
    </source>
</evidence>
<dbReference type="PANTHER" id="PTHR36509:SF3">
    <property type="entry name" value="SIGNAL PEPTIDE PROTEIN"/>
    <property type="match status" value="1"/>
</dbReference>
<dbReference type="Pfam" id="PF06863">
    <property type="entry name" value="DUF1254"/>
    <property type="match status" value="1"/>
</dbReference>
<sequence>MPAQTRMQAQQPAVNQASAVQYKAPSPACPGALRAVRSAAAAPAVLFTALAMMIQFPQMCAASANLKEPDATPGYNTKIPSSIMTPDQVQTRFGTLNFFDGMPDASTTRKMYETLDLVRGIDTFLDLVPMASLESMRAGHVQMGAVQCNEAIIFDKLMDSDPLFLTGNTGTVYVTFFIDLERDGPTALEVPAKMGPGSVNDAYFRFVVDTGSVGLDRGMGGKYLILPPNYTELDPPEGGFEATVDGETYFVAKSRGFVNWVILRGFLVDGKPDFSTRLVKDGLKAYPLSRKVSPPHMKWISGSRKSLHTVHSNTFKFYEEIWQVLQKEPVDLIDAEIRGRAASIGMMKGSPFEPGQVLKDTLVEAVAVANAMARSIAFRPRAPEAYKYENSSWYSPFIGGSYKWLWDEGRLGRNQDARLSFFYLATLNTPAMVLKMVGKGSQYALISTDSNKLYFDGRACYKLTLPKDVPAKDFWSVVIYDPQTRSELQTSVPFPSKNSLRDTGMIYNADGSIDLYIAPKAPAGKETNWIESVPGKSWFALLRLYGPVEAWFDKTWRPSEIMRV</sequence>
<organism evidence="3 4">
    <name type="scientific">Polarella glacialis</name>
    <name type="common">Dinoflagellate</name>
    <dbReference type="NCBI Taxonomy" id="89957"/>
    <lineage>
        <taxon>Eukaryota</taxon>
        <taxon>Sar</taxon>
        <taxon>Alveolata</taxon>
        <taxon>Dinophyceae</taxon>
        <taxon>Suessiales</taxon>
        <taxon>Suessiaceae</taxon>
        <taxon>Polarella</taxon>
    </lineage>
</organism>
<dbReference type="InterPro" id="IPR010621">
    <property type="entry name" value="DUF1214"/>
</dbReference>
<gene>
    <name evidence="3" type="ORF">PGLA1383_LOCUS36388</name>
</gene>
<evidence type="ECO:0008006" key="5">
    <source>
        <dbReference type="Google" id="ProtNLM"/>
    </source>
</evidence>
<dbReference type="PANTHER" id="PTHR36509">
    <property type="entry name" value="BLL3101 PROTEIN"/>
    <property type="match status" value="1"/>
</dbReference>
<reference evidence="3" key="1">
    <citation type="submission" date="2021-02" db="EMBL/GenBank/DDBJ databases">
        <authorList>
            <person name="Dougan E. K."/>
            <person name="Rhodes N."/>
            <person name="Thang M."/>
            <person name="Chan C."/>
        </authorList>
    </citation>
    <scope>NUCLEOTIDE SEQUENCE</scope>
</reference>
<dbReference type="InterPro" id="IPR037049">
    <property type="entry name" value="DUF1214_C_sf"/>
</dbReference>
<protein>
    <recommendedName>
        <fullName evidence="5">DUF1254 domain-containing protein</fullName>
    </recommendedName>
</protein>